<feature type="chain" id="PRO_5027817286" description="Fimbrial protein" evidence="1">
    <location>
        <begin position="25"/>
        <end position="193"/>
    </location>
</feature>
<dbReference type="SUPFAM" id="SSF49401">
    <property type="entry name" value="Bacterial adhesins"/>
    <property type="match status" value="1"/>
</dbReference>
<evidence type="ECO:0008006" key="3">
    <source>
        <dbReference type="Google" id="ProtNLM"/>
    </source>
</evidence>
<evidence type="ECO:0000313" key="2">
    <source>
        <dbReference type="EMBL" id="HAE4145903.1"/>
    </source>
</evidence>
<feature type="signal peptide" evidence="1">
    <location>
        <begin position="1"/>
        <end position="24"/>
    </location>
</feature>
<reference evidence="2" key="1">
    <citation type="journal article" date="2018" name="Genome Biol.">
        <title>SKESA: strategic k-mer extension for scrupulous assemblies.</title>
        <authorList>
            <person name="Souvorov A."/>
            <person name="Agarwala R."/>
            <person name="Lipman D.J."/>
        </authorList>
    </citation>
    <scope>NUCLEOTIDE SEQUENCE</scope>
    <source>
        <strain evidence="2">BCW_2023</strain>
    </source>
</reference>
<accession>A0A730VQS0</accession>
<dbReference type="GO" id="GO:0007155">
    <property type="term" value="P:cell adhesion"/>
    <property type="evidence" value="ECO:0007669"/>
    <property type="project" value="InterPro"/>
</dbReference>
<proteinExistence type="predicted"/>
<dbReference type="Gene3D" id="2.60.40.1090">
    <property type="entry name" value="Fimbrial-type adhesion domain"/>
    <property type="match status" value="1"/>
</dbReference>
<dbReference type="InterPro" id="IPR008966">
    <property type="entry name" value="Adhesion_dom_sf"/>
</dbReference>
<dbReference type="AlphaFoldDB" id="A0A730VQS0"/>
<dbReference type="InterPro" id="IPR036937">
    <property type="entry name" value="Adhesion_dom_fimbrial_sf"/>
</dbReference>
<gene>
    <name evidence="2" type="ORF">GND10_004529</name>
</gene>
<organism evidence="2">
    <name type="scientific">Salmonella montevideo</name>
    <dbReference type="NCBI Taxonomy" id="115981"/>
    <lineage>
        <taxon>Bacteria</taxon>
        <taxon>Pseudomonadati</taxon>
        <taxon>Pseudomonadota</taxon>
        <taxon>Gammaproteobacteria</taxon>
        <taxon>Enterobacterales</taxon>
        <taxon>Enterobacteriaceae</taxon>
        <taxon>Salmonella</taxon>
    </lineage>
</organism>
<protein>
    <recommendedName>
        <fullName evidence="3">Fimbrial protein</fullName>
    </recommendedName>
</protein>
<name>A0A730VQS0_SALMO</name>
<sequence length="193" mass="20400">MNKKIIVSLIAGTVMMSASIASMAAANPVGTHNTTVSGSFVSPTCMVTEWPQDISFDPISVADWGNYNVQETIQVKSQGQFVLTGCPANTSMKYSVTAETLAQGNPYQALAKDADDGQTLNGLGISFSASESGATTWKLDGTEANLGRTDNQGGLSVPAFALLKKRGANITKNNQVWDGGNFNQVNTYTISYD</sequence>
<comment type="caution">
    <text evidence="2">The sequence shown here is derived from an EMBL/GenBank/DDBJ whole genome shotgun (WGS) entry which is preliminary data.</text>
</comment>
<dbReference type="GO" id="GO:0009289">
    <property type="term" value="C:pilus"/>
    <property type="evidence" value="ECO:0007669"/>
    <property type="project" value="InterPro"/>
</dbReference>
<keyword evidence="1" id="KW-0732">Signal</keyword>
<reference evidence="2" key="2">
    <citation type="submission" date="2018-07" db="EMBL/GenBank/DDBJ databases">
        <authorList>
            <consortium name="NCBI Pathogen Detection Project"/>
        </authorList>
    </citation>
    <scope>NUCLEOTIDE SEQUENCE</scope>
    <source>
        <strain evidence="2">BCW_2023</strain>
    </source>
</reference>
<evidence type="ECO:0000256" key="1">
    <source>
        <dbReference type="SAM" id="SignalP"/>
    </source>
</evidence>
<dbReference type="EMBL" id="DAARVT010000027">
    <property type="protein sequence ID" value="HAE4145903.1"/>
    <property type="molecule type" value="Genomic_DNA"/>
</dbReference>